<reference evidence="9" key="1">
    <citation type="submission" date="2023-12" db="EMBL/GenBank/DDBJ databases">
        <title>Novel isolates from deep terrestrial aquifers shed light on the physiology and ecology of the class Limnochordia.</title>
        <authorList>
            <person name="Karnachuk O.V."/>
            <person name="Lukina A.P."/>
            <person name="Avakyan M.R."/>
            <person name="Kadnikov V."/>
            <person name="Begmatov S."/>
            <person name="Beletsky A.V."/>
            <person name="Mardanov A.V."/>
            <person name="Ravin N.V."/>
        </authorList>
    </citation>
    <scope>NUCLEOTIDE SEQUENCE [LARGE SCALE GENOMIC DNA]</scope>
    <source>
        <strain evidence="9">LN</strain>
    </source>
</reference>
<keyword evidence="3" id="KW-0378">Hydrolase</keyword>
<dbReference type="Gene3D" id="3.40.50.1010">
    <property type="entry name" value="5'-nuclease"/>
    <property type="match status" value="1"/>
</dbReference>
<evidence type="ECO:0000256" key="5">
    <source>
        <dbReference type="SAM" id="MobiDB-lite"/>
    </source>
</evidence>
<name>A0ABZ1BND6_9FIRM</name>
<evidence type="ECO:0000256" key="2">
    <source>
        <dbReference type="ARBA" id="ARBA00022722"/>
    </source>
</evidence>
<evidence type="ECO:0000256" key="3">
    <source>
        <dbReference type="ARBA" id="ARBA00022801"/>
    </source>
</evidence>
<dbReference type="SUPFAM" id="SSF88723">
    <property type="entry name" value="PIN domain-like"/>
    <property type="match status" value="1"/>
</dbReference>
<dbReference type="RefSeq" id="WP_324668492.1">
    <property type="nucleotide sequence ID" value="NZ_CP141614.1"/>
</dbReference>
<proteinExistence type="predicted"/>
<comment type="cofactor">
    <cofactor evidence="1">
        <name>Mg(2+)</name>
        <dbReference type="ChEBI" id="CHEBI:18420"/>
    </cofactor>
</comment>
<dbReference type="CDD" id="cd09877">
    <property type="entry name" value="PIN_YacL-like"/>
    <property type="match status" value="1"/>
</dbReference>
<keyword evidence="6" id="KW-0812">Transmembrane</keyword>
<dbReference type="EMBL" id="CP141614">
    <property type="protein sequence ID" value="WRP14189.1"/>
    <property type="molecule type" value="Genomic_DNA"/>
</dbReference>
<feature type="transmembrane region" description="Helical" evidence="6">
    <location>
        <begin position="114"/>
        <end position="132"/>
    </location>
</feature>
<keyword evidence="9" id="KW-1185">Reference proteome</keyword>
<keyword evidence="6" id="KW-1133">Transmembrane helix</keyword>
<feature type="transmembrane region" description="Helical" evidence="6">
    <location>
        <begin position="83"/>
        <end position="102"/>
    </location>
</feature>
<sequence>MLSAVLRWLLAVLGGVAGFRTGELLASMELLSALAAGSLAQRLALPLGLALLGGLAGAGLARWAEAGLVAVTARLHRMPAGDLLWGTVGMVAALLIAFLVTLPIPRDLPVVGDLIPLLVTVAAAYVGVVVGVRKRDELGHLLGRRRRPVEGAPAPDADGESAEGREQGQGRPVLLDTSAIIDGRIGDVCRTGFMEGTLVVPSFVIEELQRIADSPDPLRRNRGRRGLDVLQRLQKERGIHLRIVEANGRGDVDLRLIKLAQRMGARVVTSDFNLNKVASLHGVGVLNVNELANALKPVVLPGEEMTVQLIRDGKEQGQGVGYLDDGTMIVVDGGRRYIGETVDVTVTSVLQTSAGRLIFARPKHDGRASHP</sequence>
<dbReference type="Pfam" id="PF01938">
    <property type="entry name" value="TRAM"/>
    <property type="match status" value="1"/>
</dbReference>
<dbReference type="InterPro" id="IPR029060">
    <property type="entry name" value="PIN-like_dom_sf"/>
</dbReference>
<evidence type="ECO:0000259" key="7">
    <source>
        <dbReference type="PROSITE" id="PS50926"/>
    </source>
</evidence>
<evidence type="ECO:0000313" key="9">
    <source>
        <dbReference type="Proteomes" id="UP001333102"/>
    </source>
</evidence>
<keyword evidence="4" id="KW-0460">Magnesium</keyword>
<dbReference type="PANTHER" id="PTHR11603">
    <property type="entry name" value="AAA FAMILY ATPASE"/>
    <property type="match status" value="1"/>
</dbReference>
<dbReference type="InterPro" id="IPR002716">
    <property type="entry name" value="PIN_dom"/>
</dbReference>
<keyword evidence="2" id="KW-0540">Nuclease</keyword>
<feature type="domain" description="TRAM" evidence="7">
    <location>
        <begin position="298"/>
        <end position="359"/>
    </location>
</feature>
<evidence type="ECO:0000256" key="1">
    <source>
        <dbReference type="ARBA" id="ARBA00001946"/>
    </source>
</evidence>
<keyword evidence="6" id="KW-0472">Membrane</keyword>
<dbReference type="SMART" id="SM00670">
    <property type="entry name" value="PINc"/>
    <property type="match status" value="1"/>
</dbReference>
<dbReference type="InterPro" id="IPR002792">
    <property type="entry name" value="TRAM_dom"/>
</dbReference>
<dbReference type="PROSITE" id="PS50926">
    <property type="entry name" value="TRAM"/>
    <property type="match status" value="1"/>
</dbReference>
<dbReference type="Pfam" id="PF01850">
    <property type="entry name" value="PIN"/>
    <property type="match status" value="1"/>
</dbReference>
<dbReference type="Proteomes" id="UP001333102">
    <property type="component" value="Chromosome"/>
</dbReference>
<feature type="region of interest" description="Disordered" evidence="5">
    <location>
        <begin position="144"/>
        <end position="169"/>
    </location>
</feature>
<dbReference type="InterPro" id="IPR052041">
    <property type="entry name" value="Nucleic_acid_metab_PIN/TRAM"/>
</dbReference>
<evidence type="ECO:0000256" key="4">
    <source>
        <dbReference type="ARBA" id="ARBA00022842"/>
    </source>
</evidence>
<evidence type="ECO:0000313" key="8">
    <source>
        <dbReference type="EMBL" id="WRP14189.1"/>
    </source>
</evidence>
<evidence type="ECO:0000256" key="6">
    <source>
        <dbReference type="SAM" id="Phobius"/>
    </source>
</evidence>
<feature type="transmembrane region" description="Helical" evidence="6">
    <location>
        <begin position="42"/>
        <end position="63"/>
    </location>
</feature>
<dbReference type="PANTHER" id="PTHR11603:SF147">
    <property type="entry name" value="MEMBRANE PROTEIN"/>
    <property type="match status" value="1"/>
</dbReference>
<protein>
    <submittedName>
        <fullName evidence="8">TRAM domain-containing protein</fullName>
    </submittedName>
</protein>
<accession>A0ABZ1BND6</accession>
<gene>
    <name evidence="8" type="ORF">VLY81_12305</name>
</gene>
<organism evidence="8 9">
    <name type="scientific">Geochorda subterranea</name>
    <dbReference type="NCBI Taxonomy" id="3109564"/>
    <lineage>
        <taxon>Bacteria</taxon>
        <taxon>Bacillati</taxon>
        <taxon>Bacillota</taxon>
        <taxon>Limnochordia</taxon>
        <taxon>Limnochordales</taxon>
        <taxon>Geochordaceae</taxon>
        <taxon>Geochorda</taxon>
    </lineage>
</organism>